<evidence type="ECO:0000313" key="7">
    <source>
        <dbReference type="Proteomes" id="UP000051887"/>
    </source>
</evidence>
<dbReference type="AlphaFoldDB" id="A0A0P1G7E8"/>
<keyword evidence="2 5" id="KW-0378">Hydrolase</keyword>
<feature type="domain" description="Thioesterase" evidence="3">
    <location>
        <begin position="59"/>
        <end position="134"/>
    </location>
</feature>
<name>A0A0P1G7E8_9RHOB</name>
<dbReference type="NCBIfam" id="TIGR02286">
    <property type="entry name" value="PaaD"/>
    <property type="match status" value="1"/>
</dbReference>
<dbReference type="SUPFAM" id="SSF54637">
    <property type="entry name" value="Thioesterase/thiol ester dehydrase-isomerase"/>
    <property type="match status" value="1"/>
</dbReference>
<dbReference type="GO" id="GO:0016289">
    <property type="term" value="F:acyl-CoA hydrolase activity"/>
    <property type="evidence" value="ECO:0007669"/>
    <property type="project" value="UniProtKB-ARBA"/>
</dbReference>
<dbReference type="EC" id="3.1.2.-" evidence="5"/>
<keyword evidence="6" id="KW-1185">Reference proteome</keyword>
<dbReference type="EMBL" id="CYSB01000028">
    <property type="protein sequence ID" value="CUH67080.1"/>
    <property type="molecule type" value="Genomic_DNA"/>
</dbReference>
<evidence type="ECO:0000313" key="5">
    <source>
        <dbReference type="EMBL" id="CUH71069.1"/>
    </source>
</evidence>
<dbReference type="FunFam" id="3.10.129.10:FF:000022">
    <property type="entry name" value="Phenylacetic acid degradation protein"/>
    <property type="match status" value="1"/>
</dbReference>
<proteinExistence type="inferred from homology"/>
<reference evidence="5 7" key="2">
    <citation type="submission" date="2015-09" db="EMBL/GenBank/DDBJ databases">
        <authorList>
            <consortium name="Swine Surveillance"/>
        </authorList>
    </citation>
    <scope>NUCLEOTIDE SEQUENCE [LARGE SCALE GENOMIC DNA]</scope>
    <source>
        <strain evidence="5 7">5120</strain>
    </source>
</reference>
<reference evidence="4 6" key="1">
    <citation type="submission" date="2015-09" db="EMBL/GenBank/DDBJ databases">
        <authorList>
            <person name="Rodrigo-Torres L."/>
            <person name="Arahal D.R."/>
        </authorList>
    </citation>
    <scope>NUCLEOTIDE SEQUENCE [LARGE SCALE GENOMIC DNA]</scope>
    <source>
        <strain evidence="4 6">CECT 5118</strain>
    </source>
</reference>
<comment type="similarity">
    <text evidence="1">Belongs to the thioesterase PaaI family.</text>
</comment>
<evidence type="ECO:0000313" key="6">
    <source>
        <dbReference type="Proteomes" id="UP000051086"/>
    </source>
</evidence>
<dbReference type="InterPro" id="IPR006683">
    <property type="entry name" value="Thioestr_dom"/>
</dbReference>
<dbReference type="EMBL" id="CYSC01000016">
    <property type="protein sequence ID" value="CUH71069.1"/>
    <property type="molecule type" value="Genomic_DNA"/>
</dbReference>
<gene>
    <name evidence="5" type="primary">paaI_1</name>
    <name evidence="4" type="ORF">TL5118_02037</name>
    <name evidence="5" type="ORF">TL5120_00849</name>
</gene>
<evidence type="ECO:0000256" key="2">
    <source>
        <dbReference type="ARBA" id="ARBA00022801"/>
    </source>
</evidence>
<sequence>MTDPITDREITAEDRATRSAQAMWSTDQASQDLGMEITAVSPGGAVLTMRVRDEMLNGHGICHGGYIFTLADSAFAFACNSYNQLVVAQENTITYLAPGQPGELLTATAVEQSKTGRSGVYDVTVTGEDGRKVALFRGLSRQIKGQHFEE</sequence>
<dbReference type="InterPro" id="IPR029069">
    <property type="entry name" value="HotDog_dom_sf"/>
</dbReference>
<dbReference type="PANTHER" id="PTHR42856:SF1">
    <property type="entry name" value="ACYL-COENZYME A THIOESTERASE PAAI"/>
    <property type="match status" value="1"/>
</dbReference>
<dbReference type="Proteomes" id="UP000051086">
    <property type="component" value="Unassembled WGS sequence"/>
</dbReference>
<protein>
    <submittedName>
        <fullName evidence="5">Acyl-coenzyme A thioesterase PaaI</fullName>
        <ecNumber evidence="5">3.1.2.-</ecNumber>
    </submittedName>
</protein>
<evidence type="ECO:0000313" key="4">
    <source>
        <dbReference type="EMBL" id="CUH67080.1"/>
    </source>
</evidence>
<organism evidence="5 7">
    <name type="scientific">Thalassovita autumnalis</name>
    <dbReference type="NCBI Taxonomy" id="2072972"/>
    <lineage>
        <taxon>Bacteria</taxon>
        <taxon>Pseudomonadati</taxon>
        <taxon>Pseudomonadota</taxon>
        <taxon>Alphaproteobacteria</taxon>
        <taxon>Rhodobacterales</taxon>
        <taxon>Roseobacteraceae</taxon>
        <taxon>Thalassovita</taxon>
    </lineage>
</organism>
<dbReference type="CDD" id="cd03443">
    <property type="entry name" value="PaaI_thioesterase"/>
    <property type="match status" value="1"/>
</dbReference>
<dbReference type="Pfam" id="PF03061">
    <property type="entry name" value="4HBT"/>
    <property type="match status" value="1"/>
</dbReference>
<evidence type="ECO:0000259" key="3">
    <source>
        <dbReference type="Pfam" id="PF03061"/>
    </source>
</evidence>
<dbReference type="InterPro" id="IPR052723">
    <property type="entry name" value="Acyl-CoA_thioesterase_PaaI"/>
</dbReference>
<accession>A0A0P1G7E8</accession>
<dbReference type="NCBIfam" id="TIGR00369">
    <property type="entry name" value="unchar_dom_1"/>
    <property type="match status" value="1"/>
</dbReference>
<dbReference type="PANTHER" id="PTHR42856">
    <property type="entry name" value="ACYL-COENZYME A THIOESTERASE PAAI"/>
    <property type="match status" value="1"/>
</dbReference>
<dbReference type="InterPro" id="IPR011973">
    <property type="entry name" value="PaaD"/>
</dbReference>
<dbReference type="InterPro" id="IPR003736">
    <property type="entry name" value="PAAI_dom"/>
</dbReference>
<dbReference type="Proteomes" id="UP000051887">
    <property type="component" value="Unassembled WGS sequence"/>
</dbReference>
<evidence type="ECO:0000256" key="1">
    <source>
        <dbReference type="ARBA" id="ARBA00008324"/>
    </source>
</evidence>
<dbReference type="Gene3D" id="3.10.129.10">
    <property type="entry name" value="Hotdog Thioesterase"/>
    <property type="match status" value="1"/>
</dbReference>